<keyword evidence="6 7" id="KW-0472">Membrane</keyword>
<accession>A0ABT8D6L4</accession>
<evidence type="ECO:0000256" key="5">
    <source>
        <dbReference type="ARBA" id="ARBA00022989"/>
    </source>
</evidence>
<dbReference type="EMBL" id="JAUFRC010000001">
    <property type="protein sequence ID" value="MDN3711916.1"/>
    <property type="molecule type" value="Genomic_DNA"/>
</dbReference>
<evidence type="ECO:0000313" key="9">
    <source>
        <dbReference type="EMBL" id="MDN3711916.1"/>
    </source>
</evidence>
<keyword evidence="5 7" id="KW-1133">Transmembrane helix</keyword>
<feature type="transmembrane region" description="Helical" evidence="7">
    <location>
        <begin position="92"/>
        <end position="112"/>
    </location>
</feature>
<feature type="transmembrane region" description="Helical" evidence="7">
    <location>
        <begin position="6"/>
        <end position="25"/>
    </location>
</feature>
<proteinExistence type="inferred from homology"/>
<comment type="similarity">
    <text evidence="2">Belongs to the UPF0126 family.</text>
</comment>
<sequence length="218" mass="22866">MLADAQLLLDYASVFVFALTGALVASRGQLDIVGFIFFAVLTAVGGRTVRDLLFGRDVIFWVARPSLILAAVAAAIIVFFTAHLLESRYRALLWFDALALAVAVPAGVDFAISAGYGAIIVTMAGVITASAGGLMRDVISNEVPLLLKQGELYLTAAFGGALAALAFDACGLPHGWGLIACGLVTFALRAGSMVWGWKLPVYRSSPPKVIPGIDPNEP</sequence>
<evidence type="ECO:0000259" key="8">
    <source>
        <dbReference type="Pfam" id="PF03458"/>
    </source>
</evidence>
<keyword evidence="10" id="KW-1185">Reference proteome</keyword>
<evidence type="ECO:0000256" key="4">
    <source>
        <dbReference type="ARBA" id="ARBA00022692"/>
    </source>
</evidence>
<feature type="transmembrane region" description="Helical" evidence="7">
    <location>
        <begin position="32"/>
        <end position="49"/>
    </location>
</feature>
<evidence type="ECO:0000256" key="1">
    <source>
        <dbReference type="ARBA" id="ARBA00004651"/>
    </source>
</evidence>
<evidence type="ECO:0000256" key="7">
    <source>
        <dbReference type="SAM" id="Phobius"/>
    </source>
</evidence>
<feature type="transmembrane region" description="Helical" evidence="7">
    <location>
        <begin position="175"/>
        <end position="197"/>
    </location>
</feature>
<evidence type="ECO:0000256" key="6">
    <source>
        <dbReference type="ARBA" id="ARBA00023136"/>
    </source>
</evidence>
<organism evidence="9 10">
    <name type="scientific">Paracoccus cavernae</name>
    <dbReference type="NCBI Taxonomy" id="1571207"/>
    <lineage>
        <taxon>Bacteria</taxon>
        <taxon>Pseudomonadati</taxon>
        <taxon>Pseudomonadota</taxon>
        <taxon>Alphaproteobacteria</taxon>
        <taxon>Rhodobacterales</taxon>
        <taxon>Paracoccaceae</taxon>
        <taxon>Paracoccus</taxon>
    </lineage>
</organism>
<evidence type="ECO:0000256" key="3">
    <source>
        <dbReference type="ARBA" id="ARBA00022475"/>
    </source>
</evidence>
<feature type="transmembrane region" description="Helical" evidence="7">
    <location>
        <begin position="151"/>
        <end position="169"/>
    </location>
</feature>
<comment type="caution">
    <text evidence="9">The sequence shown here is derived from an EMBL/GenBank/DDBJ whole genome shotgun (WGS) entry which is preliminary data.</text>
</comment>
<feature type="domain" description="Glycine transporter" evidence="8">
    <location>
        <begin position="8"/>
        <end position="82"/>
    </location>
</feature>
<gene>
    <name evidence="9" type="ORF">QWZ10_08945</name>
</gene>
<protein>
    <submittedName>
        <fullName evidence="9">Trimeric intracellular cation channel family protein</fullName>
    </submittedName>
</protein>
<feature type="transmembrane region" description="Helical" evidence="7">
    <location>
        <begin position="118"/>
        <end position="139"/>
    </location>
</feature>
<feature type="transmembrane region" description="Helical" evidence="7">
    <location>
        <begin position="61"/>
        <end position="85"/>
    </location>
</feature>
<dbReference type="PANTHER" id="PTHR30506">
    <property type="entry name" value="INNER MEMBRANE PROTEIN"/>
    <property type="match status" value="1"/>
</dbReference>
<dbReference type="Pfam" id="PF03458">
    <property type="entry name" value="Gly_transporter"/>
    <property type="match status" value="2"/>
</dbReference>
<evidence type="ECO:0000256" key="2">
    <source>
        <dbReference type="ARBA" id="ARBA00008193"/>
    </source>
</evidence>
<feature type="domain" description="Glycine transporter" evidence="8">
    <location>
        <begin position="93"/>
        <end position="167"/>
    </location>
</feature>
<name>A0ABT8D6L4_9RHOB</name>
<keyword evidence="4 7" id="KW-0812">Transmembrane</keyword>
<keyword evidence="3" id="KW-1003">Cell membrane</keyword>
<dbReference type="PANTHER" id="PTHR30506:SF3">
    <property type="entry name" value="UPF0126 INNER MEMBRANE PROTEIN YADS-RELATED"/>
    <property type="match status" value="1"/>
</dbReference>
<reference evidence="10" key="1">
    <citation type="journal article" date="2019" name="Int. J. Syst. Evol. Microbiol.">
        <title>The Global Catalogue of Microorganisms (GCM) 10K type strain sequencing project: providing services to taxonomists for standard genome sequencing and annotation.</title>
        <authorList>
            <consortium name="The Broad Institute Genomics Platform"/>
            <consortium name="The Broad Institute Genome Sequencing Center for Infectious Disease"/>
            <person name="Wu L."/>
            <person name="Ma J."/>
        </authorList>
    </citation>
    <scope>NUCLEOTIDE SEQUENCE [LARGE SCALE GENOMIC DNA]</scope>
    <source>
        <strain evidence="10">CECT 8482</strain>
    </source>
</reference>
<comment type="subcellular location">
    <subcellularLocation>
        <location evidence="1">Cell membrane</location>
        <topology evidence="1">Multi-pass membrane protein</topology>
    </subcellularLocation>
</comment>
<evidence type="ECO:0000313" key="10">
    <source>
        <dbReference type="Proteomes" id="UP001243846"/>
    </source>
</evidence>
<dbReference type="Proteomes" id="UP001243846">
    <property type="component" value="Unassembled WGS sequence"/>
</dbReference>
<dbReference type="InterPro" id="IPR005115">
    <property type="entry name" value="Gly_transporter"/>
</dbReference>